<evidence type="ECO:0000259" key="7">
    <source>
        <dbReference type="Pfam" id="PF00394"/>
    </source>
</evidence>
<proteinExistence type="inferred from homology"/>
<dbReference type="SUPFAM" id="SSF49503">
    <property type="entry name" value="Cupredoxins"/>
    <property type="match status" value="3"/>
</dbReference>
<evidence type="ECO:0000313" key="11">
    <source>
        <dbReference type="Proteomes" id="UP000308199"/>
    </source>
</evidence>
<keyword evidence="11" id="KW-1185">Reference proteome</keyword>
<evidence type="ECO:0000256" key="3">
    <source>
        <dbReference type="ARBA" id="ARBA00023002"/>
    </source>
</evidence>
<feature type="domain" description="Plastocyanin-like" evidence="9">
    <location>
        <begin position="9"/>
        <end position="112"/>
    </location>
</feature>
<dbReference type="FunFam" id="2.60.40.420:FF:000045">
    <property type="entry name" value="Laccase 2"/>
    <property type="match status" value="1"/>
</dbReference>
<dbReference type="CDD" id="cd13903">
    <property type="entry name" value="CuRO_3_Tv-LCC_like"/>
    <property type="match status" value="1"/>
</dbReference>
<keyword evidence="3" id="KW-0560">Oxidoreductase</keyword>
<dbReference type="PROSITE" id="PS00079">
    <property type="entry name" value="MULTICOPPER_OXIDASE1"/>
    <property type="match status" value="1"/>
</dbReference>
<evidence type="ECO:0000256" key="4">
    <source>
        <dbReference type="ARBA" id="ARBA00023008"/>
    </source>
</evidence>
<dbReference type="InterPro" id="IPR008972">
    <property type="entry name" value="Cupredoxin"/>
</dbReference>
<feature type="domain" description="Plastocyanin-like" evidence="8">
    <location>
        <begin position="335"/>
        <end position="456"/>
    </location>
</feature>
<evidence type="ECO:0000259" key="8">
    <source>
        <dbReference type="Pfam" id="PF07731"/>
    </source>
</evidence>
<dbReference type="InterPro" id="IPR045087">
    <property type="entry name" value="Cu-oxidase_fam"/>
</dbReference>
<dbReference type="InterPro" id="IPR001117">
    <property type="entry name" value="Cu-oxidase_2nd"/>
</dbReference>
<evidence type="ECO:0000256" key="1">
    <source>
        <dbReference type="ARBA" id="ARBA00010609"/>
    </source>
</evidence>
<keyword evidence="4" id="KW-0186">Copper</keyword>
<accession>A0A4S4LA37</accession>
<dbReference type="InterPro" id="IPR033138">
    <property type="entry name" value="Cu_oxidase_CS"/>
</dbReference>
<feature type="non-terminal residue" evidence="10">
    <location>
        <position position="1"/>
    </location>
</feature>
<dbReference type="AlphaFoldDB" id="A0A4S4LA37"/>
<dbReference type="Pfam" id="PF07732">
    <property type="entry name" value="Cu-oxidase_3"/>
    <property type="match status" value="1"/>
</dbReference>
<keyword evidence="6" id="KW-0325">Glycoprotein</keyword>
<comment type="caution">
    <text evidence="10">The sequence shown here is derived from an EMBL/GenBank/DDBJ whole genome shotgun (WGS) entry which is preliminary data.</text>
</comment>
<evidence type="ECO:0000259" key="9">
    <source>
        <dbReference type="Pfam" id="PF07732"/>
    </source>
</evidence>
<dbReference type="PANTHER" id="PTHR11709">
    <property type="entry name" value="MULTI-COPPER OXIDASE"/>
    <property type="match status" value="1"/>
</dbReference>
<dbReference type="Pfam" id="PF00394">
    <property type="entry name" value="Cu-oxidase"/>
    <property type="match status" value="1"/>
</dbReference>
<dbReference type="Proteomes" id="UP000308199">
    <property type="component" value="Unassembled WGS sequence"/>
</dbReference>
<evidence type="ECO:0008006" key="12">
    <source>
        <dbReference type="Google" id="ProtNLM"/>
    </source>
</evidence>
<evidence type="ECO:0000313" key="10">
    <source>
        <dbReference type="EMBL" id="THH08552.1"/>
    </source>
</evidence>
<dbReference type="EMBL" id="SGPK01000095">
    <property type="protein sequence ID" value="THH08552.1"/>
    <property type="molecule type" value="Genomic_DNA"/>
</dbReference>
<sequence length="487" mass="53013">LFMLWLLSTVVANGQFPGPLISGHIGDNFQINVDNLTDTALRRATSVHWHGLFHTNEMDGTSWANQCPIIPGNSFLYNFNVHEQSGTYWYHSHLSTQYCDGLRGPLVVYDPEDPLAHMYDIDDETTIITLADWYHGVSPSLLPNPGNVDPVPDSTTINGLGRYASGSNDSPLAVVNVTSGKRYRFRVVSASCSPSYAFSIDGHSMTVIEADGVETKPVTVDFLTIYAAQRYSVIVTADQAVSNYWIRANPSVGTPGFENGINSAILRYSGAEDIEPTTKKTTGGTELYEGELMPLINPGAPGLPIPGGVDLAINLVIARNQTSSMHTINGVTWSSPSVPILLQILSGKTNPADLLPSGSIYALPGNSTIEISFPSDGFPHPMHLHGQNVDVVRVAGSSEYNYVNPVRRDTVDIGKKGDNVTFRFRTEKSGPWLIHCHIDWHLETQVSGMAVVFVEDINNVAASDSVNTAWKDLCPDYTDADPDTAFE</sequence>
<dbReference type="Gene3D" id="2.60.40.420">
    <property type="entry name" value="Cupredoxins - blue copper proteins"/>
    <property type="match status" value="3"/>
</dbReference>
<evidence type="ECO:0000256" key="6">
    <source>
        <dbReference type="ARBA" id="ARBA00023180"/>
    </source>
</evidence>
<gene>
    <name evidence="10" type="ORF">EW145_g2616</name>
</gene>
<keyword evidence="2" id="KW-0479">Metal-binding</keyword>
<dbReference type="PANTHER" id="PTHR11709:SF511">
    <property type="entry name" value="LACCASE"/>
    <property type="match status" value="1"/>
</dbReference>
<comment type="similarity">
    <text evidence="1">Belongs to the multicopper oxidase family.</text>
</comment>
<name>A0A4S4LA37_9AGAM</name>
<dbReference type="GO" id="GO:0016491">
    <property type="term" value="F:oxidoreductase activity"/>
    <property type="evidence" value="ECO:0007669"/>
    <property type="project" value="UniProtKB-KW"/>
</dbReference>
<evidence type="ECO:0000256" key="2">
    <source>
        <dbReference type="ARBA" id="ARBA00022723"/>
    </source>
</evidence>
<dbReference type="Pfam" id="PF07731">
    <property type="entry name" value="Cu-oxidase_2"/>
    <property type="match status" value="1"/>
</dbReference>
<evidence type="ECO:0000256" key="5">
    <source>
        <dbReference type="ARBA" id="ARBA00023157"/>
    </source>
</evidence>
<dbReference type="InterPro" id="IPR011706">
    <property type="entry name" value="Cu-oxidase_C"/>
</dbReference>
<organism evidence="10 11">
    <name type="scientific">Phellinidium pouzarii</name>
    <dbReference type="NCBI Taxonomy" id="167371"/>
    <lineage>
        <taxon>Eukaryota</taxon>
        <taxon>Fungi</taxon>
        <taxon>Dikarya</taxon>
        <taxon>Basidiomycota</taxon>
        <taxon>Agaricomycotina</taxon>
        <taxon>Agaricomycetes</taxon>
        <taxon>Hymenochaetales</taxon>
        <taxon>Hymenochaetaceae</taxon>
        <taxon>Phellinidium</taxon>
    </lineage>
</organism>
<reference evidence="10 11" key="1">
    <citation type="submission" date="2019-02" db="EMBL/GenBank/DDBJ databases">
        <title>Genome sequencing of the rare red list fungi Phellinidium pouzarii.</title>
        <authorList>
            <person name="Buettner E."/>
            <person name="Kellner H."/>
        </authorList>
    </citation>
    <scope>NUCLEOTIDE SEQUENCE [LARGE SCALE GENOMIC DNA]</scope>
    <source>
        <strain evidence="10 11">DSM 108285</strain>
    </source>
</reference>
<feature type="domain" description="Plastocyanin-like" evidence="7">
    <location>
        <begin position="125"/>
        <end position="271"/>
    </location>
</feature>
<dbReference type="InterPro" id="IPR011707">
    <property type="entry name" value="Cu-oxidase-like_N"/>
</dbReference>
<keyword evidence="5" id="KW-1015">Disulfide bond</keyword>
<dbReference type="OrthoDB" id="2121828at2759"/>
<dbReference type="GO" id="GO:0005507">
    <property type="term" value="F:copper ion binding"/>
    <property type="evidence" value="ECO:0007669"/>
    <property type="project" value="InterPro"/>
</dbReference>
<protein>
    <recommendedName>
        <fullName evidence="12">Laccase</fullName>
    </recommendedName>
</protein>